<feature type="region of interest" description="Disordered" evidence="1">
    <location>
        <begin position="27"/>
        <end position="78"/>
    </location>
</feature>
<reference evidence="2" key="2">
    <citation type="journal article" date="2021" name="Virus Evol.">
        <title>Viromics of extant insect orders unveil the evolution of the flavi-like superfamily.</title>
        <authorList>
            <person name="Sofia P."/>
            <person name="Simon K."/>
            <person name="Florian Z."/>
            <person name="Alexander D."/>
            <person name="Malte P."/>
            <person name="Shanlin L."/>
            <person name="Xin Z."/>
            <person name="Christian D."/>
            <person name="Bernhard M."/>
            <person name="Sandra J."/>
        </authorList>
    </citation>
    <scope>NUCLEOTIDE SEQUENCE</scope>
    <source>
        <strain evidence="2">OKIAV416</strain>
    </source>
</reference>
<accession>A0A8A6RHU1</accession>
<proteinExistence type="predicted"/>
<organism evidence="2">
    <name type="scientific">Hemipteran tombus-related virus</name>
    <dbReference type="NCBI Taxonomy" id="2822554"/>
    <lineage>
        <taxon>Viruses</taxon>
        <taxon>Riboviria</taxon>
        <taxon>Orthornavirae</taxon>
        <taxon>Kitrinoviricota</taxon>
        <taxon>Tolucaviricetes</taxon>
        <taxon>Tolivirales</taxon>
        <taxon>Tombusviridae</taxon>
    </lineage>
</organism>
<evidence type="ECO:0000313" key="2">
    <source>
        <dbReference type="EMBL" id="QTJ63612.1"/>
    </source>
</evidence>
<name>A0A8A6RHU1_9TOMB</name>
<feature type="region of interest" description="Disordered" evidence="1">
    <location>
        <begin position="143"/>
        <end position="177"/>
    </location>
</feature>
<dbReference type="EMBL" id="MW208786">
    <property type="protein sequence ID" value="QTJ63612.1"/>
    <property type="molecule type" value="Genomic_RNA"/>
</dbReference>
<feature type="compositionally biased region" description="Basic residues" evidence="1">
    <location>
        <begin position="32"/>
        <end position="43"/>
    </location>
</feature>
<evidence type="ECO:0000256" key="1">
    <source>
        <dbReference type="SAM" id="MobiDB-lite"/>
    </source>
</evidence>
<reference evidence="2" key="1">
    <citation type="submission" date="2020-11" db="EMBL/GenBank/DDBJ databases">
        <authorList>
            <person name="Paraskevopoulou S."/>
            <person name="Kaefer S."/>
            <person name="Zirkel F."/>
            <person name="Donath A."/>
            <person name="Petersen M."/>
            <person name="Liu S."/>
            <person name="Zhou X."/>
            <person name="Drosten C."/>
            <person name="Misof B."/>
            <person name="Junglen S."/>
        </authorList>
    </citation>
    <scope>NUCLEOTIDE SEQUENCE</scope>
    <source>
        <strain evidence="2">OKIAV416</strain>
    </source>
</reference>
<feature type="compositionally biased region" description="Basic and acidic residues" evidence="1">
    <location>
        <begin position="150"/>
        <end position="167"/>
    </location>
</feature>
<sequence length="316" mass="35497">MNENFPRYYYSAQQPWMRSEDFAIPYFPRMTPRGRRGAGRRRPPPPSHPEPREESQLPTAVVNPPATAPPPPSMKNKGIQVNHITVKKSTNDWKEAFANIKGCQATVKTSTQATQTEVVAISKSDELIKCMVNMLCTSPAPDAPPGASKIDNHPRNENKGKKYDDCGGIKNKKSTAANDHADKPTFEMVEKVAVKKNQMMHEGVLRYFVGKLMGRKTELVIDEDLLAYLQLEAAFLPRSSALARSLINSARRFFTYYDALTISWMQKTEIIISTVAVAMCVGDLERKAVDFFTWKRPLEINSEVKQNFSKLTSGIV</sequence>
<protein>
    <submittedName>
        <fullName evidence="2">Uncharacterized protein</fullName>
    </submittedName>
</protein>